<dbReference type="Gene3D" id="3.40.640.10">
    <property type="entry name" value="Type I PLP-dependent aspartate aminotransferase-like (Major domain)"/>
    <property type="match status" value="1"/>
</dbReference>
<dbReference type="SUPFAM" id="SSF53383">
    <property type="entry name" value="PLP-dependent transferases"/>
    <property type="match status" value="1"/>
</dbReference>
<protein>
    <submittedName>
        <fullName evidence="5 6">L-cysteine desulfhydrase 2 isoform X1</fullName>
    </submittedName>
</protein>
<dbReference type="PANTHER" id="PTHR43092">
    <property type="entry name" value="L-CYSTEINE DESULFHYDRASE"/>
    <property type="match status" value="1"/>
</dbReference>
<dbReference type="RefSeq" id="XP_013405982.1">
    <property type="nucleotide sequence ID" value="XM_013550528.2"/>
</dbReference>
<organism evidence="5">
    <name type="scientific">Lingula anatina</name>
    <name type="common">Brachiopod</name>
    <name type="synonym">Lingula unguis</name>
    <dbReference type="NCBI Taxonomy" id="7574"/>
    <lineage>
        <taxon>Eukaryota</taxon>
        <taxon>Metazoa</taxon>
        <taxon>Spiralia</taxon>
        <taxon>Lophotrochozoa</taxon>
        <taxon>Brachiopoda</taxon>
        <taxon>Linguliformea</taxon>
        <taxon>Lingulata</taxon>
        <taxon>Lingulida</taxon>
        <taxon>Linguloidea</taxon>
        <taxon>Lingulidae</taxon>
        <taxon>Lingula</taxon>
    </lineage>
</organism>
<dbReference type="KEGG" id="lak:106170594"/>
<dbReference type="Proteomes" id="UP000085678">
    <property type="component" value="Unplaced"/>
</dbReference>
<proteinExistence type="predicted"/>
<dbReference type="RefSeq" id="XP_013405981.1">
    <property type="nucleotide sequence ID" value="XM_013550527.2"/>
</dbReference>
<feature type="domain" description="Aminotransferase class V" evidence="3">
    <location>
        <begin position="111"/>
        <end position="354"/>
    </location>
</feature>
<dbReference type="InterPro" id="IPR015421">
    <property type="entry name" value="PyrdxlP-dep_Trfase_major"/>
</dbReference>
<dbReference type="STRING" id="7574.A0A1S3J6V3"/>
<keyword evidence="2" id="KW-0812">Transmembrane</keyword>
<dbReference type="OrthoDB" id="5978656at2759"/>
<evidence type="ECO:0000256" key="2">
    <source>
        <dbReference type="SAM" id="Phobius"/>
    </source>
</evidence>
<name>A0A1S3J6V3_LINAN</name>
<reference evidence="5 6" key="1">
    <citation type="submission" date="2023-09" db="UniProtKB">
        <authorList>
            <consortium name="RefSeq"/>
        </authorList>
    </citation>
    <scope>IDENTIFICATION</scope>
    <source>
        <tissue evidence="5 6">Gonads</tissue>
    </source>
</reference>
<evidence type="ECO:0000313" key="5">
    <source>
        <dbReference type="RefSeq" id="XP_013405981.1"/>
    </source>
</evidence>
<evidence type="ECO:0000259" key="3">
    <source>
        <dbReference type="Pfam" id="PF00266"/>
    </source>
</evidence>
<dbReference type="Pfam" id="PF00266">
    <property type="entry name" value="Aminotran_5"/>
    <property type="match status" value="1"/>
</dbReference>
<dbReference type="InterPro" id="IPR015424">
    <property type="entry name" value="PyrdxlP-dep_Trfase"/>
</dbReference>
<accession>A0A1S3J6V3</accession>
<keyword evidence="2" id="KW-1133">Transmembrane helix</keyword>
<gene>
    <name evidence="5 6" type="primary">LOC106170594</name>
</gene>
<keyword evidence="4" id="KW-1185">Reference proteome</keyword>
<dbReference type="PANTHER" id="PTHR43092:SF2">
    <property type="entry name" value="HERCYNYLCYSTEINE SULFOXIDE LYASE"/>
    <property type="match status" value="1"/>
</dbReference>
<sequence length="475" mass="53719">MSTVRRDFGSFHSSNVQELLELKDDDYQLPPLPVQGPNFLDIKPDLHFGKSIKNKYFILEEECTFLNHGAFGATLKDALLVAQKWQMYTEKQPLRFFDRELLPLLVYVTRRLAKFVGCDPRDLLLVQNATTGINCVIKNLGLGPGDVIFSLSVTYGAVKKLLKHICAETGSILQEETVQFPITSRDQLISLVESTLRPEVTKLAVFDHIPSNIPFIMPIQEIIAICHKRGVPVLVDGAHALGSLPLDIASLKPDYYISNAHKWFCCPKGCAFLYVKRELQSVIRPLVISHGFGSGFNSEFIWSGLKDYSPFLSMPTVIDFWETVGPDTMRKYMYQLCHQAAEHLVHVWNTDLIAPADMFGSMSLVRLPDTLYNSSSPATYQQAEVIQNKLYYKFNIEVGASCVFHTLNFFVQNLQSKYDIHLGFNFSKNESNILFSNLTCLVWMALYFGSLAISIISISLFGILYCFRTSLAFLQ</sequence>
<keyword evidence="1" id="KW-0663">Pyridoxal phosphate</keyword>
<feature type="transmembrane region" description="Helical" evidence="2">
    <location>
        <begin position="441"/>
        <end position="467"/>
    </location>
</feature>
<keyword evidence="2" id="KW-0472">Membrane</keyword>
<evidence type="ECO:0000313" key="6">
    <source>
        <dbReference type="RefSeq" id="XP_013405982.1"/>
    </source>
</evidence>
<dbReference type="InterPro" id="IPR000192">
    <property type="entry name" value="Aminotrans_V_dom"/>
</dbReference>
<dbReference type="GeneID" id="106170594"/>
<dbReference type="AlphaFoldDB" id="A0A1S3J6V3"/>
<evidence type="ECO:0000313" key="4">
    <source>
        <dbReference type="Proteomes" id="UP000085678"/>
    </source>
</evidence>
<evidence type="ECO:0000256" key="1">
    <source>
        <dbReference type="ARBA" id="ARBA00022898"/>
    </source>
</evidence>